<feature type="transmembrane region" description="Helical" evidence="7">
    <location>
        <begin position="15"/>
        <end position="42"/>
    </location>
</feature>
<evidence type="ECO:0000256" key="7">
    <source>
        <dbReference type="SAM" id="Phobius"/>
    </source>
</evidence>
<dbReference type="InterPro" id="IPR007782">
    <property type="entry name" value="VKG_COase"/>
</dbReference>
<dbReference type="Proteomes" id="UP000831113">
    <property type="component" value="Chromosome"/>
</dbReference>
<evidence type="ECO:0000256" key="4">
    <source>
        <dbReference type="ARBA" id="ARBA00023136"/>
    </source>
</evidence>
<feature type="domain" description="HTTM-like" evidence="8">
    <location>
        <begin position="10"/>
        <end position="269"/>
    </location>
</feature>
<evidence type="ECO:0000313" key="9">
    <source>
        <dbReference type="EMBL" id="UOG74119.1"/>
    </source>
</evidence>
<name>A0ABY4CV24_9BACT</name>
<proteinExistence type="predicted"/>
<keyword evidence="2 7" id="KW-0812">Transmembrane</keyword>
<keyword evidence="3 7" id="KW-1133">Transmembrane helix</keyword>
<organism evidence="9 10">
    <name type="scientific">Hymenobacter tibetensis</name>
    <dbReference type="NCBI Taxonomy" id="497967"/>
    <lineage>
        <taxon>Bacteria</taxon>
        <taxon>Pseudomonadati</taxon>
        <taxon>Bacteroidota</taxon>
        <taxon>Cytophagia</taxon>
        <taxon>Cytophagales</taxon>
        <taxon>Hymenobacteraceae</taxon>
        <taxon>Hymenobacter</taxon>
    </lineage>
</organism>
<feature type="transmembrane region" description="Helical" evidence="7">
    <location>
        <begin position="88"/>
        <end position="105"/>
    </location>
</feature>
<feature type="transmembrane region" description="Helical" evidence="7">
    <location>
        <begin position="301"/>
        <end position="319"/>
    </location>
</feature>
<reference evidence="9 10" key="1">
    <citation type="submission" date="2022-03" db="EMBL/GenBank/DDBJ databases">
        <title>Hymenobactersp. isolated from the air.</title>
        <authorList>
            <person name="Won M."/>
            <person name="Kwon S.-W."/>
        </authorList>
    </citation>
    <scope>NUCLEOTIDE SEQUENCE [LARGE SCALE GENOMIC DNA]</scope>
    <source>
        <strain evidence="9 10">KACC 21982</strain>
    </source>
</reference>
<dbReference type="SMART" id="SM00752">
    <property type="entry name" value="HTTM"/>
    <property type="match status" value="1"/>
</dbReference>
<dbReference type="InterPro" id="IPR011020">
    <property type="entry name" value="HTTM-like"/>
</dbReference>
<keyword evidence="6" id="KW-0456">Lyase</keyword>
<dbReference type="RefSeq" id="WP_243797330.1">
    <property type="nucleotide sequence ID" value="NZ_CP094669.1"/>
</dbReference>
<dbReference type="InterPro" id="IPR053934">
    <property type="entry name" value="HTTM_dom"/>
</dbReference>
<evidence type="ECO:0000259" key="8">
    <source>
        <dbReference type="SMART" id="SM00752"/>
    </source>
</evidence>
<dbReference type="PANTHER" id="PTHR12639">
    <property type="entry name" value="VITAMIN K-DEPENDENT GAMMA-CARBOXYLASE"/>
    <property type="match status" value="1"/>
</dbReference>
<dbReference type="PANTHER" id="PTHR12639:SF7">
    <property type="entry name" value="HTTM DOMAIN-CONTAINING PROTEIN"/>
    <property type="match status" value="1"/>
</dbReference>
<evidence type="ECO:0000256" key="2">
    <source>
        <dbReference type="ARBA" id="ARBA00022692"/>
    </source>
</evidence>
<keyword evidence="10" id="KW-1185">Reference proteome</keyword>
<feature type="transmembrane region" description="Helical" evidence="7">
    <location>
        <begin position="206"/>
        <end position="225"/>
    </location>
</feature>
<keyword evidence="5" id="KW-1015">Disulfide bond</keyword>
<evidence type="ECO:0000256" key="5">
    <source>
        <dbReference type="ARBA" id="ARBA00023157"/>
    </source>
</evidence>
<feature type="transmembrane region" description="Helical" evidence="7">
    <location>
        <begin position="114"/>
        <end position="131"/>
    </location>
</feature>
<gene>
    <name evidence="9" type="ORF">MTX78_18605</name>
</gene>
<feature type="transmembrane region" description="Helical" evidence="7">
    <location>
        <begin position="63"/>
        <end position="82"/>
    </location>
</feature>
<dbReference type="Pfam" id="PF05090">
    <property type="entry name" value="HTTM"/>
    <property type="match status" value="1"/>
</dbReference>
<evidence type="ECO:0000256" key="3">
    <source>
        <dbReference type="ARBA" id="ARBA00022989"/>
    </source>
</evidence>
<keyword evidence="4 7" id="KW-0472">Membrane</keyword>
<evidence type="ECO:0000256" key="1">
    <source>
        <dbReference type="ARBA" id="ARBA00004127"/>
    </source>
</evidence>
<protein>
    <submittedName>
        <fullName evidence="9">HTTM domain-containing protein</fullName>
    </submittedName>
</protein>
<dbReference type="EMBL" id="CP094669">
    <property type="protein sequence ID" value="UOG74119.1"/>
    <property type="molecule type" value="Genomic_DNA"/>
</dbReference>
<evidence type="ECO:0000313" key="10">
    <source>
        <dbReference type="Proteomes" id="UP000831113"/>
    </source>
</evidence>
<feature type="transmembrane region" description="Helical" evidence="7">
    <location>
        <begin position="151"/>
        <end position="170"/>
    </location>
</feature>
<dbReference type="InterPro" id="IPR053935">
    <property type="entry name" value="VKGC_lumenal_dom"/>
</dbReference>
<evidence type="ECO:0000256" key="6">
    <source>
        <dbReference type="ARBA" id="ARBA00023239"/>
    </source>
</evidence>
<comment type="subcellular location">
    <subcellularLocation>
        <location evidence="1">Endomembrane system</location>
        <topology evidence="1">Multi-pass membrane protein</topology>
    </subcellularLocation>
</comment>
<dbReference type="Pfam" id="PF22777">
    <property type="entry name" value="VKGC_lumenal_dom"/>
    <property type="match status" value="1"/>
</dbReference>
<feature type="transmembrane region" description="Helical" evidence="7">
    <location>
        <begin position="237"/>
        <end position="265"/>
    </location>
</feature>
<sequence length="451" mass="50605">MLARFTTALFRPIDIAWLIVARIAVGFLLAMEMAGSLALGYIREYTEPQFHFSYLLFDWLPDWPPAVMVGLHLGAVAAGIAVAAGWRFRFSAVLLTLCYTLLFLAEQTRFINHFYLYCLIAGMLALMPAHRAASADVRAGRVAPSATTPAWTRYLLLFQMSTVYLYAGLAKLNIDWLMARPLTVWLAPKASYPIIGPLLGSSGLPWVMSYAGVAFDLLVAPLLLWRRTRPWAFAAAMVFHLSNVLIFGLGTFPWFSLLITAALFFPPDWPRHTPGLRRWVANRVPLPHPVAEPVRPTVPRYTPVLLAGLGLYALVQLLIPLRHFLYAGDVHWTEEGHHFAWHMMLRAKSGSLLYRVVLPDGRTETVVPTTYLTPRQYSKLVGQPDCILQFAHFIAAEYVQRGLGKVAVYADSHVQLNRRPSRPIVAPTTNLAAEPRTLRLYPWITPAPPIE</sequence>
<accession>A0ABY4CV24</accession>